<dbReference type="EMBL" id="PFAK01000050">
    <property type="protein sequence ID" value="PIR96065.1"/>
    <property type="molecule type" value="Genomic_DNA"/>
</dbReference>
<keyword evidence="2" id="KW-0808">Transferase</keyword>
<dbReference type="InterPro" id="IPR016181">
    <property type="entry name" value="Acyl_CoA_acyltransferase"/>
</dbReference>
<organism evidence="2 3">
    <name type="scientific">Candidatus Doudnabacteria bacterium CG10_big_fil_rev_8_21_14_0_10_42_18</name>
    <dbReference type="NCBI Taxonomy" id="1974552"/>
    <lineage>
        <taxon>Bacteria</taxon>
        <taxon>Candidatus Doudnaibacteriota</taxon>
    </lineage>
</organism>
<dbReference type="SUPFAM" id="SSF55729">
    <property type="entry name" value="Acyl-CoA N-acyltransferases (Nat)"/>
    <property type="match status" value="1"/>
</dbReference>
<evidence type="ECO:0000313" key="3">
    <source>
        <dbReference type="Proteomes" id="UP000230922"/>
    </source>
</evidence>
<name>A0A2H0VAG7_9BACT</name>
<comment type="caution">
    <text evidence="2">The sequence shown here is derived from an EMBL/GenBank/DDBJ whole genome shotgun (WGS) entry which is preliminary data.</text>
</comment>
<dbReference type="CDD" id="cd04301">
    <property type="entry name" value="NAT_SF"/>
    <property type="match status" value="1"/>
</dbReference>
<dbReference type="Pfam" id="PF00583">
    <property type="entry name" value="Acetyltransf_1"/>
    <property type="match status" value="1"/>
</dbReference>
<dbReference type="PROSITE" id="PS51186">
    <property type="entry name" value="GNAT"/>
    <property type="match status" value="1"/>
</dbReference>
<evidence type="ECO:0000259" key="1">
    <source>
        <dbReference type="PROSITE" id="PS51186"/>
    </source>
</evidence>
<feature type="domain" description="N-acetyltransferase" evidence="1">
    <location>
        <begin position="1"/>
        <end position="111"/>
    </location>
</feature>
<dbReference type="Gene3D" id="3.40.630.30">
    <property type="match status" value="1"/>
</dbReference>
<accession>A0A2H0VAG7</accession>
<sequence>MKISKLTKASKAIKFEAKDEKKVIGRAYLYVIRNNLHKQPYGLLEDLFVEEGYRSKGIGKQLLKMVIAEAKKKKLYKLIGTSRTFRTQVHSFYLKSGFKKYGFEFRMNLDK</sequence>
<dbReference type="AlphaFoldDB" id="A0A2H0VAG7"/>
<proteinExistence type="predicted"/>
<dbReference type="GO" id="GO:0016747">
    <property type="term" value="F:acyltransferase activity, transferring groups other than amino-acyl groups"/>
    <property type="evidence" value="ECO:0007669"/>
    <property type="project" value="InterPro"/>
</dbReference>
<dbReference type="InterPro" id="IPR000182">
    <property type="entry name" value="GNAT_dom"/>
</dbReference>
<gene>
    <name evidence="2" type="ORF">COT92_03070</name>
</gene>
<protein>
    <submittedName>
        <fullName evidence="2">GNAT family N-acetyltransferase</fullName>
    </submittedName>
</protein>
<dbReference type="Proteomes" id="UP000230922">
    <property type="component" value="Unassembled WGS sequence"/>
</dbReference>
<reference evidence="3" key="1">
    <citation type="submission" date="2017-09" db="EMBL/GenBank/DDBJ databases">
        <title>Depth-based differentiation of microbial function through sediment-hosted aquifers and enrichment of novel symbionts in the deep terrestrial subsurface.</title>
        <authorList>
            <person name="Probst A.J."/>
            <person name="Ladd B."/>
            <person name="Jarett J.K."/>
            <person name="Geller-Mcgrath D.E."/>
            <person name="Sieber C.M.K."/>
            <person name="Emerson J.B."/>
            <person name="Anantharaman K."/>
            <person name="Thomas B.C."/>
            <person name="Malmstrom R."/>
            <person name="Stieglmeier M."/>
            <person name="Klingl A."/>
            <person name="Woyke T."/>
            <person name="Ryan C.M."/>
            <person name="Banfield J.F."/>
        </authorList>
    </citation>
    <scope>NUCLEOTIDE SEQUENCE [LARGE SCALE GENOMIC DNA]</scope>
</reference>
<evidence type="ECO:0000313" key="2">
    <source>
        <dbReference type="EMBL" id="PIR96065.1"/>
    </source>
</evidence>